<accession>A0A1S2VEH1</accession>
<dbReference type="RefSeq" id="WP_071505245.1">
    <property type="nucleotide sequence ID" value="NZ_MORL01000015.1"/>
</dbReference>
<dbReference type="PROSITE" id="PS51257">
    <property type="entry name" value="PROKAR_LIPOPROTEIN"/>
    <property type="match status" value="1"/>
</dbReference>
<feature type="domain" description="DUF306" evidence="2">
    <location>
        <begin position="64"/>
        <end position="147"/>
    </location>
</feature>
<comment type="caution">
    <text evidence="3">The sequence shown here is derived from an EMBL/GenBank/DDBJ whole genome shotgun (WGS) entry which is preliminary data.</text>
</comment>
<evidence type="ECO:0000256" key="1">
    <source>
        <dbReference type="SAM" id="SignalP"/>
    </source>
</evidence>
<dbReference type="InterPro" id="IPR005184">
    <property type="entry name" value="DUF306_Meta_HslJ"/>
</dbReference>
<evidence type="ECO:0000259" key="2">
    <source>
        <dbReference type="Pfam" id="PF03724"/>
    </source>
</evidence>
<organism evidence="3 4">
    <name type="scientific">Arsenicibacter rosenii</name>
    <dbReference type="NCBI Taxonomy" id="1750698"/>
    <lineage>
        <taxon>Bacteria</taxon>
        <taxon>Pseudomonadati</taxon>
        <taxon>Bacteroidota</taxon>
        <taxon>Cytophagia</taxon>
        <taxon>Cytophagales</taxon>
        <taxon>Spirosomataceae</taxon>
        <taxon>Arsenicibacter</taxon>
    </lineage>
</organism>
<evidence type="ECO:0000313" key="3">
    <source>
        <dbReference type="EMBL" id="OIN57109.1"/>
    </source>
</evidence>
<dbReference type="Gene3D" id="2.40.128.270">
    <property type="match status" value="1"/>
</dbReference>
<dbReference type="AlphaFoldDB" id="A0A1S2VEH1"/>
<dbReference type="Proteomes" id="UP000181790">
    <property type="component" value="Unassembled WGS sequence"/>
</dbReference>
<feature type="signal peptide" evidence="1">
    <location>
        <begin position="1"/>
        <end position="15"/>
    </location>
</feature>
<feature type="chain" id="PRO_5013340380" description="DUF306 domain-containing protein" evidence="1">
    <location>
        <begin position="16"/>
        <end position="152"/>
    </location>
</feature>
<protein>
    <recommendedName>
        <fullName evidence="2">DUF306 domain-containing protein</fullName>
    </recommendedName>
</protein>
<gene>
    <name evidence="3" type="ORF">BLX24_21375</name>
</gene>
<keyword evidence="1" id="KW-0732">Signal</keyword>
<keyword evidence="4" id="KW-1185">Reference proteome</keyword>
<dbReference type="Pfam" id="PF03724">
    <property type="entry name" value="META"/>
    <property type="match status" value="1"/>
</dbReference>
<dbReference type="EMBL" id="MORL01000015">
    <property type="protein sequence ID" value="OIN57109.1"/>
    <property type="molecule type" value="Genomic_DNA"/>
</dbReference>
<proteinExistence type="predicted"/>
<evidence type="ECO:0000313" key="4">
    <source>
        <dbReference type="Proteomes" id="UP000181790"/>
    </source>
</evidence>
<dbReference type="InterPro" id="IPR038670">
    <property type="entry name" value="HslJ-like_sf"/>
</dbReference>
<name>A0A1S2VEH1_9BACT</name>
<sequence>MKTILLFFASLIAMAFSCERNDETVVALSAATAKLDGTWKLVEPATPYTITLELNLMPATATALTASNVYEATGKAPINSYFTKLTQPKPAESDQVIVDGIGSTKVGGPAEVMQAEQTYFTNLKNVTRYELTTQNRLRLHHSSGVLVYEKIK</sequence>
<reference evidence="3 4" key="1">
    <citation type="submission" date="2016-10" db="EMBL/GenBank/DDBJ databases">
        <title>Arsenicibacter rosenii gen. nov., sp. nov., an efficient arsenic-methylating bacterium isolated from an arsenic-contaminated paddy soil.</title>
        <authorList>
            <person name="Huang K."/>
        </authorList>
    </citation>
    <scope>NUCLEOTIDE SEQUENCE [LARGE SCALE GENOMIC DNA]</scope>
    <source>
        <strain evidence="3 4">SM-1</strain>
    </source>
</reference>
<dbReference type="OrthoDB" id="953642at2"/>